<evidence type="ECO:0000313" key="4">
    <source>
        <dbReference type="Proteomes" id="UP001253595"/>
    </source>
</evidence>
<comment type="caution">
    <text evidence="3">The sequence shown here is derived from an EMBL/GenBank/DDBJ whole genome shotgun (WGS) entry which is preliminary data.</text>
</comment>
<evidence type="ECO:0000259" key="2">
    <source>
        <dbReference type="Pfam" id="PF07589"/>
    </source>
</evidence>
<protein>
    <recommendedName>
        <fullName evidence="2">Ice-binding protein C-terminal domain-containing protein</fullName>
    </recommendedName>
</protein>
<feature type="chain" id="PRO_5045529143" description="Ice-binding protein C-terminal domain-containing protein" evidence="1">
    <location>
        <begin position="22"/>
        <end position="205"/>
    </location>
</feature>
<dbReference type="InterPro" id="IPR013424">
    <property type="entry name" value="Ice-binding_C"/>
</dbReference>
<dbReference type="InterPro" id="IPR008979">
    <property type="entry name" value="Galactose-bd-like_sf"/>
</dbReference>
<name>A0ABU1UUU1_9GAMM</name>
<reference evidence="3 4" key="1">
    <citation type="submission" date="2023-07" db="EMBL/GenBank/DDBJ databases">
        <title>Sorghum-associated microbial communities from plants grown in Nebraska, USA.</title>
        <authorList>
            <person name="Schachtman D."/>
        </authorList>
    </citation>
    <scope>NUCLEOTIDE SEQUENCE [LARGE SCALE GENOMIC DNA]</scope>
    <source>
        <strain evidence="3 4">BE190</strain>
    </source>
</reference>
<feature type="domain" description="Ice-binding protein C-terminal" evidence="2">
    <location>
        <begin position="179"/>
        <end position="201"/>
    </location>
</feature>
<evidence type="ECO:0000256" key="1">
    <source>
        <dbReference type="SAM" id="SignalP"/>
    </source>
</evidence>
<dbReference type="Pfam" id="PF07589">
    <property type="entry name" value="PEP-CTERM"/>
    <property type="match status" value="1"/>
</dbReference>
<dbReference type="Gene3D" id="2.60.120.260">
    <property type="entry name" value="Galactose-binding domain-like"/>
    <property type="match status" value="1"/>
</dbReference>
<keyword evidence="4" id="KW-1185">Reference proteome</keyword>
<keyword evidence="1" id="KW-0732">Signal</keyword>
<dbReference type="SUPFAM" id="SSF49785">
    <property type="entry name" value="Galactose-binding domain-like"/>
    <property type="match status" value="1"/>
</dbReference>
<organism evidence="3 4">
    <name type="scientific">Cellvibrio fibrivorans</name>
    <dbReference type="NCBI Taxonomy" id="126350"/>
    <lineage>
        <taxon>Bacteria</taxon>
        <taxon>Pseudomonadati</taxon>
        <taxon>Pseudomonadota</taxon>
        <taxon>Gammaproteobacteria</taxon>
        <taxon>Cellvibrionales</taxon>
        <taxon>Cellvibrionaceae</taxon>
        <taxon>Cellvibrio</taxon>
    </lineage>
</organism>
<gene>
    <name evidence="3" type="ORF">J2X05_000968</name>
</gene>
<feature type="signal peptide" evidence="1">
    <location>
        <begin position="1"/>
        <end position="21"/>
    </location>
</feature>
<dbReference type="RefSeq" id="WP_310069324.1">
    <property type="nucleotide sequence ID" value="NZ_JAVDVX010000001.1"/>
</dbReference>
<sequence>MFTKHVVSFFAATLISLGANAGIIFEDDFNTEAGAAGVSSLNYTGFSNWAVSNGTVDVVANGNGWGITCAGGSGKCVDLDGSSGNAGILTSSLLSLGAGTYTLSFDISGNQRGGGADSFTLALGGFLNESFSLVPTAPWQTITRTFTVVGNSANNIIFNHAGGDNIGIMLDNISLSKADVPEPATLAMFALGLIGLGFARRQARK</sequence>
<dbReference type="Proteomes" id="UP001253595">
    <property type="component" value="Unassembled WGS sequence"/>
</dbReference>
<dbReference type="NCBIfam" id="TIGR02595">
    <property type="entry name" value="PEP_CTERM"/>
    <property type="match status" value="1"/>
</dbReference>
<accession>A0ABU1UUU1</accession>
<proteinExistence type="predicted"/>
<evidence type="ECO:0000313" key="3">
    <source>
        <dbReference type="EMBL" id="MDR7088965.1"/>
    </source>
</evidence>
<dbReference type="EMBL" id="JAVDVX010000001">
    <property type="protein sequence ID" value="MDR7088965.1"/>
    <property type="molecule type" value="Genomic_DNA"/>
</dbReference>